<name>A0A5B8INN7_9VIRU</name>
<keyword evidence="2" id="KW-1133">Transmembrane helix</keyword>
<feature type="region of interest" description="Disordered" evidence="1">
    <location>
        <begin position="42"/>
        <end position="64"/>
    </location>
</feature>
<evidence type="ECO:0000313" key="3">
    <source>
        <dbReference type="EMBL" id="QDY51671.1"/>
    </source>
</evidence>
<feature type="transmembrane region" description="Helical" evidence="2">
    <location>
        <begin position="6"/>
        <end position="26"/>
    </location>
</feature>
<keyword evidence="2" id="KW-0812">Transmembrane</keyword>
<gene>
    <name evidence="3" type="ORF">1_56</name>
</gene>
<reference evidence="3" key="1">
    <citation type="submission" date="2018-11" db="EMBL/GenBank/DDBJ databases">
        <title>A distinct lineage of giant viruses engineers rhodopsin photosystems in predatory marine eukaryotes.</title>
        <authorList>
            <person name="Needham D.M."/>
            <person name="Yoshizawa S."/>
            <person name="Hosaka T."/>
            <person name="Poirier C."/>
            <person name="Choi C.-J."/>
            <person name="Hehenberger E."/>
            <person name="Irwin N.A.T."/>
            <person name="Wilken S."/>
            <person name="Yung C.-M."/>
            <person name="Bachy C."/>
            <person name="Kurihara R."/>
            <person name="Nakajima Y."/>
            <person name="Kojima K."/>
            <person name="Kimura-Someya T."/>
            <person name="Leonard G."/>
            <person name="Malmstrom R.R."/>
            <person name="Mende D."/>
            <person name="Olson D.K."/>
            <person name="Sudo Y."/>
            <person name="Sudek S."/>
            <person name="Richards T.A."/>
            <person name="DeLong E.F."/>
            <person name="Keeling P.J."/>
            <person name="Santoro A.E."/>
            <person name="Shirouzu M."/>
            <person name="Iwasaki W."/>
            <person name="Worden A.Z."/>
        </authorList>
    </citation>
    <scope>NUCLEOTIDE SEQUENCE</scope>
</reference>
<dbReference type="EMBL" id="MK250085">
    <property type="protein sequence ID" value="QDY51671.1"/>
    <property type="molecule type" value="Genomic_DNA"/>
</dbReference>
<organism evidence="3">
    <name type="scientific">Mimiviridae sp. ChoanoV1</name>
    <dbReference type="NCBI Taxonomy" id="2596887"/>
    <lineage>
        <taxon>Viruses</taxon>
        <taxon>Varidnaviria</taxon>
        <taxon>Bamfordvirae</taxon>
        <taxon>Nucleocytoviricota</taxon>
        <taxon>Megaviricetes</taxon>
        <taxon>Imitervirales</taxon>
        <taxon>Schizomimiviridae</taxon>
    </lineage>
</organism>
<sequence length="170" mass="19557">MNELKIIFLLIIFVFLLCVCNNYEYFGRVERQAKRDARRTAKALKKKGRKAKRADKRSESLSEGKQMEITFQNPAYKQCQHDLNTLLDKFPRDKLKTTLGIETVGLNFQGDTNKIDYETYGHDKTPNYPELYGSYSDAPKTPNPVSEKIQVFADIGLIGNKKDKICLDKP</sequence>
<evidence type="ECO:0000256" key="2">
    <source>
        <dbReference type="SAM" id="Phobius"/>
    </source>
</evidence>
<evidence type="ECO:0000256" key="1">
    <source>
        <dbReference type="SAM" id="MobiDB-lite"/>
    </source>
</evidence>
<protein>
    <submittedName>
        <fullName evidence="3">Uncharacterized protein</fullName>
    </submittedName>
</protein>
<keyword evidence="2" id="KW-0472">Membrane</keyword>
<accession>A0A5B8INN7</accession>
<feature type="compositionally biased region" description="Basic residues" evidence="1">
    <location>
        <begin position="42"/>
        <end position="55"/>
    </location>
</feature>
<proteinExistence type="predicted"/>